<evidence type="ECO:0000259" key="4">
    <source>
        <dbReference type="PROSITE" id="PS50995"/>
    </source>
</evidence>
<dbReference type="Pfam" id="PF01047">
    <property type="entry name" value="MarR"/>
    <property type="match status" value="1"/>
</dbReference>
<dbReference type="EMBL" id="JACIEK010000001">
    <property type="protein sequence ID" value="MBB3997409.1"/>
    <property type="molecule type" value="Genomic_DNA"/>
</dbReference>
<dbReference type="InterPro" id="IPR036388">
    <property type="entry name" value="WH-like_DNA-bd_sf"/>
</dbReference>
<dbReference type="GO" id="GO:0003677">
    <property type="term" value="F:DNA binding"/>
    <property type="evidence" value="ECO:0007669"/>
    <property type="project" value="UniProtKB-KW"/>
</dbReference>
<dbReference type="PANTHER" id="PTHR33164">
    <property type="entry name" value="TRANSCRIPTIONAL REGULATOR, MARR FAMILY"/>
    <property type="match status" value="1"/>
</dbReference>
<evidence type="ECO:0000256" key="3">
    <source>
        <dbReference type="ARBA" id="ARBA00023163"/>
    </source>
</evidence>
<protein>
    <submittedName>
        <fullName evidence="5">DNA-binding MarR family transcriptional regulator</fullName>
    </submittedName>
</protein>
<keyword evidence="6" id="KW-1185">Reference proteome</keyword>
<dbReference type="AlphaFoldDB" id="A0A7W6EGA8"/>
<dbReference type="InterPro" id="IPR039422">
    <property type="entry name" value="MarR/SlyA-like"/>
</dbReference>
<sequence length="168" mass="18006">MNERFPPLDMPVTNVLNAPALAADVGGGLVPSLLSISKSTRAFLALLLVEIDLHPGQDQLLMRLDPGEPVSVSALAELLAVRPSTVSKMLDRLIEKHLVQRASNSADARRTMVSLTPAGEEVKAQVGAVWAKLETELASALSSDDAARMVSALHQADQLLATKLRRLR</sequence>
<dbReference type="PRINTS" id="PR00598">
    <property type="entry name" value="HTHMARR"/>
</dbReference>
<evidence type="ECO:0000256" key="1">
    <source>
        <dbReference type="ARBA" id="ARBA00023015"/>
    </source>
</evidence>
<evidence type="ECO:0000313" key="6">
    <source>
        <dbReference type="Proteomes" id="UP000542776"/>
    </source>
</evidence>
<feature type="domain" description="HTH marR-type" evidence="4">
    <location>
        <begin position="26"/>
        <end position="158"/>
    </location>
</feature>
<keyword evidence="1" id="KW-0805">Transcription regulation</keyword>
<dbReference type="GO" id="GO:0003700">
    <property type="term" value="F:DNA-binding transcription factor activity"/>
    <property type="evidence" value="ECO:0007669"/>
    <property type="project" value="InterPro"/>
</dbReference>
<dbReference type="SUPFAM" id="SSF46785">
    <property type="entry name" value="Winged helix' DNA-binding domain"/>
    <property type="match status" value="1"/>
</dbReference>
<evidence type="ECO:0000256" key="2">
    <source>
        <dbReference type="ARBA" id="ARBA00023125"/>
    </source>
</evidence>
<dbReference type="PROSITE" id="PS50995">
    <property type="entry name" value="HTH_MARR_2"/>
    <property type="match status" value="1"/>
</dbReference>
<keyword evidence="3" id="KW-0804">Transcription</keyword>
<comment type="caution">
    <text evidence="5">The sequence shown here is derived from an EMBL/GenBank/DDBJ whole genome shotgun (WGS) entry which is preliminary data.</text>
</comment>
<gene>
    <name evidence="5" type="ORF">GGR04_001230</name>
</gene>
<dbReference type="Gene3D" id="1.10.10.10">
    <property type="entry name" value="Winged helix-like DNA-binding domain superfamily/Winged helix DNA-binding domain"/>
    <property type="match status" value="1"/>
</dbReference>
<dbReference type="Proteomes" id="UP000542776">
    <property type="component" value="Unassembled WGS sequence"/>
</dbReference>
<dbReference type="InterPro" id="IPR036390">
    <property type="entry name" value="WH_DNA-bd_sf"/>
</dbReference>
<name>A0A7W6EGA8_9HYPH</name>
<dbReference type="GO" id="GO:0006950">
    <property type="term" value="P:response to stress"/>
    <property type="evidence" value="ECO:0007669"/>
    <property type="project" value="TreeGrafter"/>
</dbReference>
<proteinExistence type="predicted"/>
<organism evidence="5 6">
    <name type="scientific">Aureimonas pseudogalii</name>
    <dbReference type="NCBI Taxonomy" id="1744844"/>
    <lineage>
        <taxon>Bacteria</taxon>
        <taxon>Pseudomonadati</taxon>
        <taxon>Pseudomonadota</taxon>
        <taxon>Alphaproteobacteria</taxon>
        <taxon>Hyphomicrobiales</taxon>
        <taxon>Aurantimonadaceae</taxon>
        <taxon>Aureimonas</taxon>
    </lineage>
</organism>
<reference evidence="5 6" key="1">
    <citation type="submission" date="2020-08" db="EMBL/GenBank/DDBJ databases">
        <title>Genomic Encyclopedia of Type Strains, Phase IV (KMG-IV): sequencing the most valuable type-strain genomes for metagenomic binning, comparative biology and taxonomic classification.</title>
        <authorList>
            <person name="Goeker M."/>
        </authorList>
    </citation>
    <scope>NUCLEOTIDE SEQUENCE [LARGE SCALE GENOMIC DNA]</scope>
    <source>
        <strain evidence="5 6">DSM 102238</strain>
    </source>
</reference>
<evidence type="ECO:0000313" key="5">
    <source>
        <dbReference type="EMBL" id="MBB3997409.1"/>
    </source>
</evidence>
<keyword evidence="2 5" id="KW-0238">DNA-binding</keyword>
<dbReference type="PANTHER" id="PTHR33164:SF64">
    <property type="entry name" value="TRANSCRIPTIONAL REGULATOR SLYA"/>
    <property type="match status" value="1"/>
</dbReference>
<accession>A0A7W6EGA8</accession>
<dbReference type="InterPro" id="IPR000835">
    <property type="entry name" value="HTH_MarR-typ"/>
</dbReference>
<dbReference type="SMART" id="SM00347">
    <property type="entry name" value="HTH_MARR"/>
    <property type="match status" value="1"/>
</dbReference>